<dbReference type="AlphaFoldDB" id="A0A2N3YLL8"/>
<dbReference type="SUPFAM" id="SSF100950">
    <property type="entry name" value="NagB/RpiA/CoA transferase-like"/>
    <property type="match status" value="1"/>
</dbReference>
<dbReference type="InterPro" id="IPR037171">
    <property type="entry name" value="NagB/RpiA_transferase-like"/>
</dbReference>
<dbReference type="RefSeq" id="WP_101396128.1">
    <property type="nucleotide sequence ID" value="NZ_PJNE01000001.1"/>
</dbReference>
<evidence type="ECO:0000256" key="1">
    <source>
        <dbReference type="ARBA" id="ARBA00010466"/>
    </source>
</evidence>
<dbReference type="Proteomes" id="UP000233781">
    <property type="component" value="Unassembled WGS sequence"/>
</dbReference>
<evidence type="ECO:0000256" key="2">
    <source>
        <dbReference type="ARBA" id="ARBA00023015"/>
    </source>
</evidence>
<organism evidence="6 7">
    <name type="scientific">Phycicoccus duodecadis</name>
    <dbReference type="NCBI Taxonomy" id="173053"/>
    <lineage>
        <taxon>Bacteria</taxon>
        <taxon>Bacillati</taxon>
        <taxon>Actinomycetota</taxon>
        <taxon>Actinomycetes</taxon>
        <taxon>Micrococcales</taxon>
        <taxon>Intrasporangiaceae</taxon>
        <taxon>Phycicoccus</taxon>
    </lineage>
</organism>
<dbReference type="Pfam" id="PF04198">
    <property type="entry name" value="Sugar-bind"/>
    <property type="match status" value="1"/>
</dbReference>
<comment type="similarity">
    <text evidence="1">Belongs to the SorC transcriptional regulatory family.</text>
</comment>
<comment type="caution">
    <text evidence="6">The sequence shown here is derived from an EMBL/GenBank/DDBJ whole genome shotgun (WGS) entry which is preliminary data.</text>
</comment>
<sequence>MSDTLRAPDAVLAAEVARRHYLAGESKVDIAGALGMSRFKVARLLEAARTSGIVRIEIVDRSGVDSELSARLRDAYGLRRCVVVDCPDEPGLRRARVGAAAAELLLDVVGEGDVLGLPWARTVSAMVQALPSLPPVPVVQLSGSMVIDGEHTPVDVVRAAAALTGVPAHLYYAPFVLDDAESAVTMRRQPAVAAAQAEVARVTVAVVSLGAWRAGHSTIHDVVPEPVRAEVAAAGAVGEALGVFVDADGAAVETGLTRRMLTVTADELRAPREVIALATGVEKLAVTRAFLLGGWVATLVTDRSLAQQLLRAAGA</sequence>
<proteinExistence type="inferred from homology"/>
<evidence type="ECO:0000313" key="6">
    <source>
        <dbReference type="EMBL" id="PKW27750.1"/>
    </source>
</evidence>
<dbReference type="PANTHER" id="PTHR34294:SF1">
    <property type="entry name" value="TRANSCRIPTIONAL REGULATOR LSRR"/>
    <property type="match status" value="1"/>
</dbReference>
<dbReference type="InterPro" id="IPR051054">
    <property type="entry name" value="SorC_transcr_regulators"/>
</dbReference>
<keyword evidence="2" id="KW-0805">Transcription regulation</keyword>
<evidence type="ECO:0000313" key="7">
    <source>
        <dbReference type="Proteomes" id="UP000233781"/>
    </source>
</evidence>
<dbReference type="OrthoDB" id="186585at2"/>
<dbReference type="GO" id="GO:0030246">
    <property type="term" value="F:carbohydrate binding"/>
    <property type="evidence" value="ECO:0007669"/>
    <property type="project" value="InterPro"/>
</dbReference>
<name>A0A2N3YLL8_9MICO</name>
<keyword evidence="4" id="KW-0804">Transcription</keyword>
<accession>A0A2N3YLL8</accession>
<evidence type="ECO:0000259" key="5">
    <source>
        <dbReference type="Pfam" id="PF04198"/>
    </source>
</evidence>
<keyword evidence="3 6" id="KW-0238">DNA-binding</keyword>
<dbReference type="InterPro" id="IPR007324">
    <property type="entry name" value="Sugar-bd_dom_put"/>
</dbReference>
<dbReference type="EMBL" id="PJNE01000001">
    <property type="protein sequence ID" value="PKW27750.1"/>
    <property type="molecule type" value="Genomic_DNA"/>
</dbReference>
<dbReference type="PANTHER" id="PTHR34294">
    <property type="entry name" value="TRANSCRIPTIONAL REGULATOR-RELATED"/>
    <property type="match status" value="1"/>
</dbReference>
<keyword evidence="7" id="KW-1185">Reference proteome</keyword>
<evidence type="ECO:0000256" key="4">
    <source>
        <dbReference type="ARBA" id="ARBA00023163"/>
    </source>
</evidence>
<dbReference type="Gene3D" id="1.10.10.10">
    <property type="entry name" value="Winged helix-like DNA-binding domain superfamily/Winged helix DNA-binding domain"/>
    <property type="match status" value="1"/>
</dbReference>
<protein>
    <submittedName>
        <fullName evidence="6">DNA-binding transcriptional regulator LsrR (DeoR family)</fullName>
    </submittedName>
</protein>
<feature type="domain" description="Sugar-binding" evidence="5">
    <location>
        <begin position="65"/>
        <end position="311"/>
    </location>
</feature>
<dbReference type="InterPro" id="IPR036388">
    <property type="entry name" value="WH-like_DNA-bd_sf"/>
</dbReference>
<dbReference type="GO" id="GO:0003677">
    <property type="term" value="F:DNA binding"/>
    <property type="evidence" value="ECO:0007669"/>
    <property type="project" value="UniProtKB-KW"/>
</dbReference>
<gene>
    <name evidence="6" type="ORF">ATL31_2601</name>
</gene>
<evidence type="ECO:0000256" key="3">
    <source>
        <dbReference type="ARBA" id="ARBA00023125"/>
    </source>
</evidence>
<reference evidence="6 7" key="1">
    <citation type="submission" date="2017-12" db="EMBL/GenBank/DDBJ databases">
        <title>Sequencing the genomes of 1000 Actinobacteria strains.</title>
        <authorList>
            <person name="Klenk H.-P."/>
        </authorList>
    </citation>
    <scope>NUCLEOTIDE SEQUENCE [LARGE SCALE GENOMIC DNA]</scope>
    <source>
        <strain evidence="6 7">DSM 12806</strain>
    </source>
</reference>
<dbReference type="Gene3D" id="3.40.50.1360">
    <property type="match status" value="1"/>
</dbReference>